<feature type="chain" id="PRO_5032811910" evidence="1">
    <location>
        <begin position="31"/>
        <end position="267"/>
    </location>
</feature>
<organism evidence="2 3">
    <name type="scientific">Halovulum dunhuangense</name>
    <dbReference type="NCBI Taxonomy" id="1505036"/>
    <lineage>
        <taxon>Bacteria</taxon>
        <taxon>Pseudomonadati</taxon>
        <taxon>Pseudomonadota</taxon>
        <taxon>Alphaproteobacteria</taxon>
        <taxon>Rhodobacterales</taxon>
        <taxon>Paracoccaceae</taxon>
        <taxon>Halovulum</taxon>
    </lineage>
</organism>
<evidence type="ECO:0000256" key="1">
    <source>
        <dbReference type="SAM" id="SignalP"/>
    </source>
</evidence>
<feature type="signal peptide" evidence="1">
    <location>
        <begin position="1"/>
        <end position="30"/>
    </location>
</feature>
<dbReference type="Pfam" id="PF10670">
    <property type="entry name" value="DUF4198"/>
    <property type="match status" value="1"/>
</dbReference>
<proteinExistence type="predicted"/>
<dbReference type="Proteomes" id="UP000572377">
    <property type="component" value="Unassembled WGS sequence"/>
</dbReference>
<protein>
    <submittedName>
        <fullName evidence="2">DUF4198 domain-containing protein</fullName>
    </submittedName>
</protein>
<dbReference type="AlphaFoldDB" id="A0A849L574"/>
<evidence type="ECO:0000313" key="2">
    <source>
        <dbReference type="EMBL" id="NNU81332.1"/>
    </source>
</evidence>
<dbReference type="EMBL" id="JABFBC010000002">
    <property type="protein sequence ID" value="NNU81332.1"/>
    <property type="molecule type" value="Genomic_DNA"/>
</dbReference>
<gene>
    <name evidence="2" type="ORF">HMH01_12875</name>
</gene>
<dbReference type="RefSeq" id="WP_171326177.1">
    <property type="nucleotide sequence ID" value="NZ_JABFBC010000002.1"/>
</dbReference>
<accession>A0A849L574</accession>
<comment type="caution">
    <text evidence="2">The sequence shown here is derived from an EMBL/GenBank/DDBJ whole genome shotgun (WGS) entry which is preliminary data.</text>
</comment>
<name>A0A849L574_9RHOB</name>
<keyword evidence="1" id="KW-0732">Signal</keyword>
<sequence>MRLMTCLAVLPFQPAALCLAVLGAVVPAAAHEFWIAPDRHLVEPGTEIALEVLVGEMLAGEGWTPEPSQLTRYALVQGQTEVPVADPRVAPPDGLSSVVLETTGSLLRFSVWQDFVDYVTFEGLDDIPDLHRELGLPETGFTEAYFRNARALIQTGPVREDDRDAPTGMPFDIVADANPHGLQAGDMLPVRLLWMGDPLPDHPLAVFSTDAAGEVRRLLLRSDADGRLEVPLQSGRMLLNSVELLPARAGVGAEWISVWSSLSFEVP</sequence>
<dbReference type="InterPro" id="IPR019613">
    <property type="entry name" value="DUF4198"/>
</dbReference>
<evidence type="ECO:0000313" key="3">
    <source>
        <dbReference type="Proteomes" id="UP000572377"/>
    </source>
</evidence>
<keyword evidence="3" id="KW-1185">Reference proteome</keyword>
<reference evidence="2 3" key="1">
    <citation type="submission" date="2020-05" db="EMBL/GenBank/DDBJ databases">
        <title>Gimesia benthica sp. nov., a novel planctomycete isolated from a deep-sea water sample of the Northwest Indian Ocean.</title>
        <authorList>
            <person name="Wang J."/>
            <person name="Ruan C."/>
            <person name="Song L."/>
            <person name="Zhu Y."/>
            <person name="Li A."/>
            <person name="Zheng X."/>
            <person name="Wang L."/>
            <person name="Lu Z."/>
            <person name="Huang Y."/>
            <person name="Du W."/>
            <person name="Zhou Y."/>
            <person name="Huang L."/>
            <person name="Dai X."/>
        </authorList>
    </citation>
    <scope>NUCLEOTIDE SEQUENCE [LARGE SCALE GENOMIC DNA]</scope>
    <source>
        <strain evidence="2 3">YYQ-30</strain>
    </source>
</reference>